<evidence type="ECO:0000256" key="3">
    <source>
        <dbReference type="PROSITE-ProRule" id="PRU00339"/>
    </source>
</evidence>
<protein>
    <submittedName>
        <fullName evidence="7">Uncharacterized protein</fullName>
    </submittedName>
</protein>
<dbReference type="Gene3D" id="1.25.40.10">
    <property type="entry name" value="Tetratricopeptide repeat domain"/>
    <property type="match status" value="1"/>
</dbReference>
<dbReference type="PANTHER" id="PTHR44227:SF3">
    <property type="entry name" value="PROTEIN O-MANNOSYL-TRANSFERASE TMTC4"/>
    <property type="match status" value="1"/>
</dbReference>
<feature type="transmembrane region" description="Helical" evidence="5">
    <location>
        <begin position="142"/>
        <end position="160"/>
    </location>
</feature>
<keyword evidence="8" id="KW-1185">Reference proteome</keyword>
<dbReference type="InterPro" id="IPR052346">
    <property type="entry name" value="O-mannosyl-transferase_TMTC"/>
</dbReference>
<dbReference type="AlphaFoldDB" id="A0A127FB12"/>
<organism evidence="7 8">
    <name type="scientific">Steroidobacter denitrificans</name>
    <dbReference type="NCBI Taxonomy" id="465721"/>
    <lineage>
        <taxon>Bacteria</taxon>
        <taxon>Pseudomonadati</taxon>
        <taxon>Pseudomonadota</taxon>
        <taxon>Gammaproteobacteria</taxon>
        <taxon>Steroidobacterales</taxon>
        <taxon>Steroidobacteraceae</taxon>
        <taxon>Steroidobacter</taxon>
    </lineage>
</organism>
<evidence type="ECO:0000256" key="4">
    <source>
        <dbReference type="SAM" id="MobiDB-lite"/>
    </source>
</evidence>
<dbReference type="EMBL" id="CP011971">
    <property type="protein sequence ID" value="AMN46798.1"/>
    <property type="molecule type" value="Genomic_DNA"/>
</dbReference>
<name>A0A127FB12_STEDE</name>
<feature type="transmembrane region" description="Helical" evidence="5">
    <location>
        <begin position="288"/>
        <end position="305"/>
    </location>
</feature>
<keyword evidence="1" id="KW-0677">Repeat</keyword>
<keyword evidence="2 3" id="KW-0802">TPR repeat</keyword>
<keyword evidence="6" id="KW-0732">Signal</keyword>
<feature type="transmembrane region" description="Helical" evidence="5">
    <location>
        <begin position="112"/>
        <end position="130"/>
    </location>
</feature>
<reference evidence="7 8" key="1">
    <citation type="submission" date="2015-06" db="EMBL/GenBank/DDBJ databases">
        <title>A Comprehensive Approach to Explore the Metabolic and Phylogenetic Diversity of Bacterial Steroid Degradation in the Environment: Testosterone as an Example.</title>
        <authorList>
            <person name="Yang F.-C."/>
            <person name="Chen Y.-L."/>
            <person name="Yu C.-P."/>
            <person name="Tang S.-L."/>
            <person name="Wang P.-H."/>
            <person name="Ismail W."/>
            <person name="Wang C.-H."/>
            <person name="Yang C.-Y."/>
            <person name="Chiang Y.-R."/>
        </authorList>
    </citation>
    <scope>NUCLEOTIDE SEQUENCE [LARGE SCALE GENOMIC DNA]</scope>
    <source>
        <strain evidence="7 8">DSM 18526</strain>
    </source>
</reference>
<dbReference type="PROSITE" id="PS50005">
    <property type="entry name" value="TPR"/>
    <property type="match status" value="1"/>
</dbReference>
<feature type="transmembrane region" description="Helical" evidence="5">
    <location>
        <begin position="312"/>
        <end position="330"/>
    </location>
</feature>
<feature type="compositionally biased region" description="Pro residues" evidence="4">
    <location>
        <begin position="474"/>
        <end position="485"/>
    </location>
</feature>
<dbReference type="SMART" id="SM00028">
    <property type="entry name" value="TPR"/>
    <property type="match status" value="1"/>
</dbReference>
<evidence type="ECO:0000256" key="5">
    <source>
        <dbReference type="SAM" id="Phobius"/>
    </source>
</evidence>
<feature type="repeat" description="TPR" evidence="3">
    <location>
        <begin position="419"/>
        <end position="452"/>
    </location>
</feature>
<keyword evidence="5" id="KW-0812">Transmembrane</keyword>
<feature type="transmembrane region" description="Helical" evidence="5">
    <location>
        <begin position="342"/>
        <end position="360"/>
    </location>
</feature>
<evidence type="ECO:0000256" key="6">
    <source>
        <dbReference type="SAM" id="SignalP"/>
    </source>
</evidence>
<evidence type="ECO:0000256" key="2">
    <source>
        <dbReference type="ARBA" id="ARBA00022803"/>
    </source>
</evidence>
<evidence type="ECO:0000256" key="1">
    <source>
        <dbReference type="ARBA" id="ARBA00022737"/>
    </source>
</evidence>
<feature type="region of interest" description="Disordered" evidence="4">
    <location>
        <begin position="473"/>
        <end position="495"/>
    </location>
</feature>
<proteinExistence type="predicted"/>
<dbReference type="Proteomes" id="UP000070250">
    <property type="component" value="Chromosome"/>
</dbReference>
<feature type="transmembrane region" description="Helical" evidence="5">
    <location>
        <begin position="216"/>
        <end position="235"/>
    </location>
</feature>
<dbReference type="InterPro" id="IPR019734">
    <property type="entry name" value="TPR_rpt"/>
</dbReference>
<feature type="chain" id="PRO_5007448312" evidence="6">
    <location>
        <begin position="31"/>
        <end position="495"/>
    </location>
</feature>
<dbReference type="STRING" id="465721.ACG33_06735"/>
<sequence>MNLAGLNAARYWLSLALAAATLSLYLPSLAADFQFDDYLVIVRDTRVQSFTAWLVSMPGMRPLLKLSYALGHEFGHGPRGFRLVNILVHGANACLVLRLFERASLRHGLAPAAALGVAAATALLFAFHPVQTEAVTYISGRSSSLSALACLAALSAWLRAVENPSSGQGMRWWAALFFVFALAVKESSLVLPVILLCWWLAQPNPPAARVAWRASTPMLALCLAGTAVLFALPAFRQLVLDALSRRSLWQNLLLQAEAIPYLAGQLLALGSMNPDPDLPMPSGLTPSIALRLALLLLLVGGAVAFRRRYPAFAFATLWFFAWLLPTHSLLPREDPVNDRQLYLAMAGPVWFVIFSSWYIIDRWRTRVSACCSISSTVAAMLVLAIVAAVLAAATYTHNRAYATETSFWEDVAAKSPHKPRVLNNLGYAYALACRDGEAATMFERVIALDPGNTLAQVNLDLLRKGLLRGRQAVPCPPSGVGPPPESGSDARHQRG</sequence>
<dbReference type="PANTHER" id="PTHR44227">
    <property type="match status" value="1"/>
</dbReference>
<feature type="signal peptide" evidence="6">
    <location>
        <begin position="1"/>
        <end position="30"/>
    </location>
</feature>
<dbReference type="OrthoDB" id="5965812at2"/>
<dbReference type="InterPro" id="IPR011990">
    <property type="entry name" value="TPR-like_helical_dom_sf"/>
</dbReference>
<feature type="transmembrane region" description="Helical" evidence="5">
    <location>
        <begin position="172"/>
        <end position="201"/>
    </location>
</feature>
<keyword evidence="5" id="KW-0472">Membrane</keyword>
<accession>A0A127FB12</accession>
<gene>
    <name evidence="7" type="ORF">ACG33_06735</name>
</gene>
<evidence type="ECO:0000313" key="7">
    <source>
        <dbReference type="EMBL" id="AMN46798.1"/>
    </source>
</evidence>
<dbReference type="SUPFAM" id="SSF48452">
    <property type="entry name" value="TPR-like"/>
    <property type="match status" value="1"/>
</dbReference>
<dbReference type="KEGG" id="sdf:ACG33_06735"/>
<feature type="transmembrane region" description="Helical" evidence="5">
    <location>
        <begin position="372"/>
        <end position="395"/>
    </location>
</feature>
<evidence type="ECO:0000313" key="8">
    <source>
        <dbReference type="Proteomes" id="UP000070250"/>
    </source>
</evidence>
<dbReference type="RefSeq" id="WP_066919790.1">
    <property type="nucleotide sequence ID" value="NZ_CP011971.1"/>
</dbReference>
<keyword evidence="5" id="KW-1133">Transmembrane helix</keyword>